<dbReference type="EC" id="5.3.1.8" evidence="6"/>
<reference evidence="6 7" key="1">
    <citation type="submission" date="2019-02" db="EMBL/GenBank/DDBJ databases">
        <title>Deep-cultivation of Planctomycetes and their phenomic and genomic characterization uncovers novel biology.</title>
        <authorList>
            <person name="Wiegand S."/>
            <person name="Jogler M."/>
            <person name="Boedeker C."/>
            <person name="Pinto D."/>
            <person name="Vollmers J."/>
            <person name="Rivas-Marin E."/>
            <person name="Kohn T."/>
            <person name="Peeters S.H."/>
            <person name="Heuer A."/>
            <person name="Rast P."/>
            <person name="Oberbeckmann S."/>
            <person name="Bunk B."/>
            <person name="Jeske O."/>
            <person name="Meyerdierks A."/>
            <person name="Storesund J.E."/>
            <person name="Kallscheuer N."/>
            <person name="Luecker S."/>
            <person name="Lage O.M."/>
            <person name="Pohl T."/>
            <person name="Merkel B.J."/>
            <person name="Hornburger P."/>
            <person name="Mueller R.-W."/>
            <person name="Bruemmer F."/>
            <person name="Labrenz M."/>
            <person name="Spormann A.M."/>
            <person name="Op den Camp H."/>
            <person name="Overmann J."/>
            <person name="Amann R."/>
            <person name="Jetten M.S.M."/>
            <person name="Mascher T."/>
            <person name="Medema M.H."/>
            <person name="Devos D.P."/>
            <person name="Kaster A.-K."/>
            <person name="Ovreas L."/>
            <person name="Rohde M."/>
            <person name="Galperin M.Y."/>
            <person name="Jogler C."/>
        </authorList>
    </citation>
    <scope>NUCLEOTIDE SEQUENCE [LARGE SCALE GENOMIC DNA]</scope>
    <source>
        <strain evidence="6 7">Pan44</strain>
    </source>
</reference>
<feature type="domain" description="Phosphomannose isomerase type I catalytic" evidence="5">
    <location>
        <begin position="7"/>
        <end position="112"/>
    </location>
</feature>
<dbReference type="RefSeq" id="WP_261342622.1">
    <property type="nucleotide sequence ID" value="NZ_CP036271.1"/>
</dbReference>
<evidence type="ECO:0000259" key="5">
    <source>
        <dbReference type="Pfam" id="PF20511"/>
    </source>
</evidence>
<evidence type="ECO:0000256" key="4">
    <source>
        <dbReference type="PIRSR" id="PIRSR036894-2"/>
    </source>
</evidence>
<protein>
    <submittedName>
        <fullName evidence="6">Putative mannose-6-phosphate isomerase GmuF</fullName>
        <ecNumber evidence="6">5.3.1.8</ecNumber>
    </submittedName>
</protein>
<dbReference type="PIRSF" id="PIRSF036894">
    <property type="entry name" value="PMI_Firm_short"/>
    <property type="match status" value="1"/>
</dbReference>
<dbReference type="InterPro" id="IPR051804">
    <property type="entry name" value="Carb_Metab_Reg_Kinase/Isom"/>
</dbReference>
<dbReference type="PANTHER" id="PTHR42742:SF3">
    <property type="entry name" value="FRUCTOKINASE"/>
    <property type="match status" value="1"/>
</dbReference>
<dbReference type="GO" id="GO:0008270">
    <property type="term" value="F:zinc ion binding"/>
    <property type="evidence" value="ECO:0007669"/>
    <property type="project" value="InterPro"/>
</dbReference>
<feature type="binding site" evidence="3">
    <location>
        <position position="176"/>
    </location>
    <ligand>
        <name>Zn(2+)</name>
        <dbReference type="ChEBI" id="CHEBI:29105"/>
    </ligand>
</feature>
<gene>
    <name evidence="6" type="primary">gmuF</name>
    <name evidence="6" type="ORF">Pan44_46510</name>
</gene>
<accession>A0A517SKF3</accession>
<evidence type="ECO:0000256" key="1">
    <source>
        <dbReference type="ARBA" id="ARBA00022723"/>
    </source>
</evidence>
<dbReference type="InParanoid" id="A0A517SKF3"/>
<comment type="cofactor">
    <cofactor evidence="3">
        <name>Zn(2+)</name>
        <dbReference type="ChEBI" id="CHEBI:29105"/>
    </cofactor>
    <text evidence="3">Binds 1 zinc ion per subunit.</text>
</comment>
<dbReference type="InterPro" id="IPR046457">
    <property type="entry name" value="PMI_typeI_cat"/>
</dbReference>
<dbReference type="Pfam" id="PF20511">
    <property type="entry name" value="PMI_typeI_cat"/>
    <property type="match status" value="1"/>
</dbReference>
<dbReference type="SUPFAM" id="SSF51182">
    <property type="entry name" value="RmlC-like cupins"/>
    <property type="match status" value="1"/>
</dbReference>
<evidence type="ECO:0000313" key="6">
    <source>
        <dbReference type="EMBL" id="QDT56594.1"/>
    </source>
</evidence>
<dbReference type="PANTHER" id="PTHR42742">
    <property type="entry name" value="TRANSCRIPTIONAL REPRESSOR MPRA"/>
    <property type="match status" value="1"/>
</dbReference>
<dbReference type="KEGG" id="ccos:Pan44_46510"/>
<feature type="binding site" evidence="3">
    <location>
        <position position="118"/>
    </location>
    <ligand>
        <name>Zn(2+)</name>
        <dbReference type="ChEBI" id="CHEBI:29105"/>
    </ligand>
</feature>
<keyword evidence="1 3" id="KW-0479">Metal-binding</keyword>
<keyword evidence="6" id="KW-0413">Isomerase</keyword>
<feature type="binding site" evidence="3">
    <location>
        <position position="100"/>
    </location>
    <ligand>
        <name>Zn(2+)</name>
        <dbReference type="ChEBI" id="CHEBI:29105"/>
    </ligand>
</feature>
<dbReference type="Gene3D" id="2.60.120.10">
    <property type="entry name" value="Jelly Rolls"/>
    <property type="match status" value="2"/>
</dbReference>
<dbReference type="InterPro" id="IPR014628">
    <property type="entry name" value="Man6P_isomerase_Firm_short"/>
</dbReference>
<proteinExistence type="predicted"/>
<dbReference type="Proteomes" id="UP000315700">
    <property type="component" value="Chromosome"/>
</dbReference>
<evidence type="ECO:0000256" key="2">
    <source>
        <dbReference type="ARBA" id="ARBA00022833"/>
    </source>
</evidence>
<evidence type="ECO:0000256" key="3">
    <source>
        <dbReference type="PIRSR" id="PIRSR036894-1"/>
    </source>
</evidence>
<dbReference type="InterPro" id="IPR014710">
    <property type="entry name" value="RmlC-like_jellyroll"/>
</dbReference>
<dbReference type="AlphaFoldDB" id="A0A517SKF3"/>
<keyword evidence="2 3" id="KW-0862">Zinc</keyword>
<sequence>MTPLTFTPHFRAQVWGGRRLESVIGKALPALGLYGESWELSTHPLHLSRVAAGPWAGRTLAEVWNQVSEVWQPVGQREDGAFPLLVKWLDCDAMLSVQVHPGDACARRLLNEAAGKTEAWVIIEAAPTARIYAGLKPGVDRAELERRSADGTVAECLHSFVPVRGDVIHIPAGTVHASGGGIVMAEVQQTSDATFRLFDWNRVGADGKPRQLHLDEALECIDWNRGPVNPIARLDLDGPCDSALASIHECPYFRFESLAVGREWINLPGDEMAIVMCLSGSVTIGDGDDALTLDAGSTCLLPPNPSGWTASSEADRFGRALVVHTGKS</sequence>
<dbReference type="EMBL" id="CP036271">
    <property type="protein sequence ID" value="QDT56594.1"/>
    <property type="molecule type" value="Genomic_DNA"/>
</dbReference>
<organism evidence="6 7">
    <name type="scientific">Caulifigura coniformis</name>
    <dbReference type="NCBI Taxonomy" id="2527983"/>
    <lineage>
        <taxon>Bacteria</taxon>
        <taxon>Pseudomonadati</taxon>
        <taxon>Planctomycetota</taxon>
        <taxon>Planctomycetia</taxon>
        <taxon>Planctomycetales</taxon>
        <taxon>Planctomycetaceae</taxon>
        <taxon>Caulifigura</taxon>
    </lineage>
</organism>
<feature type="active site" evidence="4">
    <location>
        <position position="196"/>
    </location>
</feature>
<evidence type="ECO:0000313" key="7">
    <source>
        <dbReference type="Proteomes" id="UP000315700"/>
    </source>
</evidence>
<dbReference type="InterPro" id="IPR011051">
    <property type="entry name" value="RmlC_Cupin_sf"/>
</dbReference>
<dbReference type="GO" id="GO:0004476">
    <property type="term" value="F:mannose-6-phosphate isomerase activity"/>
    <property type="evidence" value="ECO:0007669"/>
    <property type="project" value="UniProtKB-EC"/>
</dbReference>
<name>A0A517SKF3_9PLAN</name>
<dbReference type="GO" id="GO:0005975">
    <property type="term" value="P:carbohydrate metabolic process"/>
    <property type="evidence" value="ECO:0007669"/>
    <property type="project" value="InterPro"/>
</dbReference>
<keyword evidence="7" id="KW-1185">Reference proteome</keyword>
<dbReference type="CDD" id="cd07010">
    <property type="entry name" value="cupin_PMI_type_I_N_bac"/>
    <property type="match status" value="1"/>
</dbReference>